<dbReference type="Gene3D" id="2.130.10.10">
    <property type="entry name" value="YVTN repeat-like/Quinoprotein amine dehydrogenase"/>
    <property type="match status" value="1"/>
</dbReference>
<dbReference type="GO" id="GO:0043291">
    <property type="term" value="C:RAVE complex"/>
    <property type="evidence" value="ECO:0007669"/>
    <property type="project" value="TreeGrafter"/>
</dbReference>
<evidence type="ECO:0000259" key="2">
    <source>
        <dbReference type="Pfam" id="PF12234"/>
    </source>
</evidence>
<feature type="region of interest" description="Disordered" evidence="1">
    <location>
        <begin position="1332"/>
        <end position="1384"/>
    </location>
</feature>
<dbReference type="STRING" id="1168221.R7Z052"/>
<feature type="compositionally biased region" description="Basic and acidic residues" evidence="1">
    <location>
        <begin position="1338"/>
        <end position="1364"/>
    </location>
</feature>
<organism evidence="3 4">
    <name type="scientific">Coniosporium apollinis (strain CBS 100218)</name>
    <name type="common">Rock-inhabiting black yeast</name>
    <dbReference type="NCBI Taxonomy" id="1168221"/>
    <lineage>
        <taxon>Eukaryota</taxon>
        <taxon>Fungi</taxon>
        <taxon>Dikarya</taxon>
        <taxon>Ascomycota</taxon>
        <taxon>Pezizomycotina</taxon>
        <taxon>Dothideomycetes</taxon>
        <taxon>Dothideomycetes incertae sedis</taxon>
        <taxon>Coniosporium</taxon>
    </lineage>
</organism>
<protein>
    <recommendedName>
        <fullName evidence="2">RAVE complex protein Rav1 C-terminal domain-containing protein</fullName>
    </recommendedName>
</protein>
<name>R7Z052_CONA1</name>
<gene>
    <name evidence="3" type="ORF">W97_06895</name>
</gene>
<dbReference type="RefSeq" id="XP_007782844.1">
    <property type="nucleotide sequence ID" value="XM_007784654.1"/>
</dbReference>
<feature type="domain" description="RAVE complex protein Rav1 C-terminal" evidence="2">
    <location>
        <begin position="620"/>
        <end position="1261"/>
    </location>
</feature>
<dbReference type="SUPFAM" id="SSF50978">
    <property type="entry name" value="WD40 repeat-like"/>
    <property type="match status" value="1"/>
</dbReference>
<dbReference type="PANTHER" id="PTHR13950:SF9">
    <property type="entry name" value="RABCONNECTIN-3A"/>
    <property type="match status" value="1"/>
</dbReference>
<dbReference type="Pfam" id="PF12234">
    <property type="entry name" value="Rav1p_C"/>
    <property type="match status" value="1"/>
</dbReference>
<dbReference type="OrthoDB" id="342131at2759"/>
<dbReference type="GO" id="GO:0007035">
    <property type="term" value="P:vacuolar acidification"/>
    <property type="evidence" value="ECO:0007669"/>
    <property type="project" value="TreeGrafter"/>
</dbReference>
<dbReference type="Proteomes" id="UP000016924">
    <property type="component" value="Unassembled WGS sequence"/>
</dbReference>
<proteinExistence type="predicted"/>
<feature type="region of interest" description="Disordered" evidence="1">
    <location>
        <begin position="1280"/>
        <end position="1300"/>
    </location>
</feature>
<dbReference type="OMA" id="NSHLTLW"/>
<keyword evidence="4" id="KW-1185">Reference proteome</keyword>
<dbReference type="InterPro" id="IPR036322">
    <property type="entry name" value="WD40_repeat_dom_sf"/>
</dbReference>
<evidence type="ECO:0000313" key="4">
    <source>
        <dbReference type="Proteomes" id="UP000016924"/>
    </source>
</evidence>
<dbReference type="GeneID" id="19904206"/>
<evidence type="ECO:0000313" key="3">
    <source>
        <dbReference type="EMBL" id="EON67527.1"/>
    </source>
</evidence>
<sequence length="1384" mass="155522">MRAILPGRPQAKLQALTTGFWRDRQTLAYVSGNALIILDGPNHVLQTTYHTEPDDLVAVAFDEATGKIATCSATEVHIYQPYGQDEGEVKWSLQNTLHLPDTEDETRTLSWGTDEELLVGSSSSLTLFSTHNGSELLWSKPIASPPKYALFSPDASFIASTSTYDKLVKIWRRSSFGRFDVAYLRHPATITGLHWRRPWHREQTLENVLYTICADAKVRVWTPTDHHSLDIMGLWTTIDCAESIKPRRFPNPIPSKKRYAFVIDSRDFTAATERAVEQADSRKKGPDQHALEHLVAVANRSPEVVVVLDDQGNMSAWGLEGIGCKARKKGDVFNVAHVEGLKLSFEKEAEGLENNVQLYNFCDGKKGEQRGLSVLAHHFDGRIEWWEGRIDRLFDVSPNTRRLDRRAVWTGHSSAIKKVNRTATGRALFSRTDDNEGVVWVQRVNPEGRLALVRHSTIDTAEHIHRVWLLQEGDFVALLHHDSLSLWDSRAAKAVEVARCQHSLKGKLLCLLLIPEIEANSGCVHIATITSEMKGAAWEVRIPQKKFADTVRGARYSIVNSNMLSIFGKISLENFCTFDLGAGDDLEFVLPVDPAGTPPAISGFLDIFARDVAISYNRSGVLESWTARVDLENRKLEWLQTSRVETGVENPFLASSTSIRKAALIDSSKTGLTIWNTRSGQLEHEERFEGHGGMQDLDWSSTPDNQSILAVGFPHRVLIYAQLRYDYLNAGPSWTAVRQISTRELTPHPIGDSVWLGSGNLVIGAGNQLFVQDEYVEISDNLLPDLRAVSRKNAALDIFTVVSRLNGPLPVFHPQLLAQCILAGKLLLVQRVLISLYKALKFYSEGDDLDSFLGFQPEDFYSEHEVFLNAPRKEMHSSYADFSDDEEPDSLTEDVATSLNELLTQKSVPQLTSREQFHLADIVECVGTVEKHRRSVDDNASRFLLFFRQHVLRATKKLISLSKTSDPAPLSWREITWAFFSTSQDILLDLISRHFSNRMHWPSARSSGVFMWLTDRAALLSYFETIARNEYVKSEDKNPVDCSLYYLALKKKAVLLGLWRMATWSREQGATYRLLSNDFSQSRWRTAALKNAYALMGKRRFEYAAAFFLLADQLQDAVSVLSNQLGDQQLAIAVARVYEGDDGPVLRRFLEEKILPQAASEGNRWQACWAFWMLGRRDKAVRALVSPLSSLMSPPTSPKMGSKSFLTDDPALVVLYKQLREKSQMTLKGAVMVAGAEEWGFVMHTARLYERMGCDLLALDLVRTWEFLAPPPQPLAPLPTKMPSHSQQGHQQAYAPSALDGYDIDPRKLLRRRSSLVVADLPTREAIKAASIAEDGEMEKNGEVDGASKEETRERVAKVEEKKKPPPTQFQEPDANSLLDSFGF</sequence>
<dbReference type="InterPro" id="IPR015943">
    <property type="entry name" value="WD40/YVTN_repeat-like_dom_sf"/>
</dbReference>
<dbReference type="InterPro" id="IPR052208">
    <property type="entry name" value="DmX-like/RAVE_component"/>
</dbReference>
<evidence type="ECO:0000256" key="1">
    <source>
        <dbReference type="SAM" id="MobiDB-lite"/>
    </source>
</evidence>
<dbReference type="HOGENOM" id="CLU_000310_0_1_1"/>
<dbReference type="eggNOG" id="KOG1064">
    <property type="taxonomic scope" value="Eukaryota"/>
</dbReference>
<dbReference type="InterPro" id="IPR022033">
    <property type="entry name" value="Rav1p_C"/>
</dbReference>
<accession>R7Z052</accession>
<dbReference type="PANTHER" id="PTHR13950">
    <property type="entry name" value="RABCONNECTIN-RELATED"/>
    <property type="match status" value="1"/>
</dbReference>
<dbReference type="EMBL" id="JH767588">
    <property type="protein sequence ID" value="EON67527.1"/>
    <property type="molecule type" value="Genomic_DNA"/>
</dbReference>
<reference evidence="4" key="1">
    <citation type="submission" date="2012-06" db="EMBL/GenBank/DDBJ databases">
        <title>The genome sequence of Coniosporium apollinis CBS 100218.</title>
        <authorList>
            <consortium name="The Broad Institute Genome Sequencing Platform"/>
            <person name="Cuomo C."/>
            <person name="Gorbushina A."/>
            <person name="Noack S."/>
            <person name="Walker B."/>
            <person name="Young S.K."/>
            <person name="Zeng Q."/>
            <person name="Gargeya S."/>
            <person name="Fitzgerald M."/>
            <person name="Haas B."/>
            <person name="Abouelleil A."/>
            <person name="Alvarado L."/>
            <person name="Arachchi H.M."/>
            <person name="Berlin A.M."/>
            <person name="Chapman S.B."/>
            <person name="Goldberg J."/>
            <person name="Griggs A."/>
            <person name="Gujja S."/>
            <person name="Hansen M."/>
            <person name="Howarth C."/>
            <person name="Imamovic A."/>
            <person name="Larimer J."/>
            <person name="McCowan C."/>
            <person name="Montmayeur A."/>
            <person name="Murphy C."/>
            <person name="Neiman D."/>
            <person name="Pearson M."/>
            <person name="Priest M."/>
            <person name="Roberts A."/>
            <person name="Saif S."/>
            <person name="Shea T."/>
            <person name="Sisk P."/>
            <person name="Sykes S."/>
            <person name="Wortman J."/>
            <person name="Nusbaum C."/>
            <person name="Birren B."/>
        </authorList>
    </citation>
    <scope>NUCLEOTIDE SEQUENCE [LARGE SCALE GENOMIC DNA]</scope>
    <source>
        <strain evidence="4">CBS 100218</strain>
    </source>
</reference>